<sequence length="179" mass="20147">MNHIEVAVFGGGCFWCTEAVFSRLKGVGSVVPGYAGGKTDNPTYYDVVEGDTGHAEAVKIEFDPNIISFEDLLAVFFGTHDPTTKNRQGNDVGEQYRSVIFYTTDAQKKKAEQIIKETDDAHVYENPVVTEVVPLGKFYEAEEYHKNYYENNKTAPYCSIVIEPKLEKLAKRFKALMNK</sequence>
<evidence type="ECO:0000259" key="5">
    <source>
        <dbReference type="Pfam" id="PF01625"/>
    </source>
</evidence>
<dbReference type="AlphaFoldDB" id="A0A2H0QWK3"/>
<dbReference type="PANTHER" id="PTHR43774:SF1">
    <property type="entry name" value="PEPTIDE METHIONINE SULFOXIDE REDUCTASE MSRA 2"/>
    <property type="match status" value="1"/>
</dbReference>
<dbReference type="Proteomes" id="UP000231333">
    <property type="component" value="Unassembled WGS sequence"/>
</dbReference>
<evidence type="ECO:0000256" key="2">
    <source>
        <dbReference type="ARBA" id="ARBA00047806"/>
    </source>
</evidence>
<protein>
    <recommendedName>
        <fullName evidence="4">Peptide methionine sulfoxide reductase MsrA</fullName>
        <shortName evidence="4">Protein-methionine-S-oxide reductase</shortName>
        <ecNumber evidence="4">1.8.4.11</ecNumber>
    </recommendedName>
    <alternativeName>
        <fullName evidence="4">Peptide-methionine (S)-S-oxide reductase</fullName>
        <shortName evidence="4">Peptide Met(O) reductase</shortName>
    </alternativeName>
</protein>
<dbReference type="PANTHER" id="PTHR43774">
    <property type="entry name" value="PEPTIDE METHIONINE SULFOXIDE REDUCTASE"/>
    <property type="match status" value="1"/>
</dbReference>
<evidence type="ECO:0000256" key="4">
    <source>
        <dbReference type="HAMAP-Rule" id="MF_01401"/>
    </source>
</evidence>
<proteinExistence type="inferred from homology"/>
<dbReference type="EC" id="1.8.4.11" evidence="4"/>
<dbReference type="Gene3D" id="3.30.1060.10">
    <property type="entry name" value="Peptide methionine sulphoxide reductase MsrA"/>
    <property type="match status" value="1"/>
</dbReference>
<organism evidence="6 7">
    <name type="scientific">Candidatus Zambryskibacteria bacterium CG10_big_fil_rev_8_21_14_0_10_42_12</name>
    <dbReference type="NCBI Taxonomy" id="1975115"/>
    <lineage>
        <taxon>Bacteria</taxon>
        <taxon>Candidatus Zambryskiibacteriota</taxon>
    </lineage>
</organism>
<comment type="caution">
    <text evidence="6">The sequence shown here is derived from an EMBL/GenBank/DDBJ whole genome shotgun (WGS) entry which is preliminary data.</text>
</comment>
<dbReference type="Pfam" id="PF01625">
    <property type="entry name" value="PMSR"/>
    <property type="match status" value="1"/>
</dbReference>
<dbReference type="InterPro" id="IPR002569">
    <property type="entry name" value="Met_Sox_Rdtase_MsrA_dom"/>
</dbReference>
<comment type="catalytic activity">
    <reaction evidence="3 4">
        <text>[thioredoxin]-disulfide + L-methionine + H2O = L-methionine (S)-S-oxide + [thioredoxin]-dithiol</text>
        <dbReference type="Rhea" id="RHEA:19993"/>
        <dbReference type="Rhea" id="RHEA-COMP:10698"/>
        <dbReference type="Rhea" id="RHEA-COMP:10700"/>
        <dbReference type="ChEBI" id="CHEBI:15377"/>
        <dbReference type="ChEBI" id="CHEBI:29950"/>
        <dbReference type="ChEBI" id="CHEBI:50058"/>
        <dbReference type="ChEBI" id="CHEBI:57844"/>
        <dbReference type="ChEBI" id="CHEBI:58772"/>
        <dbReference type="EC" id="1.8.4.11"/>
    </reaction>
</comment>
<feature type="domain" description="Peptide methionine sulphoxide reductase MsrA" evidence="5">
    <location>
        <begin position="7"/>
        <end position="158"/>
    </location>
</feature>
<dbReference type="HAMAP" id="MF_01401">
    <property type="entry name" value="MsrA"/>
    <property type="match status" value="1"/>
</dbReference>
<reference evidence="6 7" key="1">
    <citation type="submission" date="2017-09" db="EMBL/GenBank/DDBJ databases">
        <title>Depth-based differentiation of microbial function through sediment-hosted aquifers and enrichment of novel symbionts in the deep terrestrial subsurface.</title>
        <authorList>
            <person name="Probst A.J."/>
            <person name="Ladd B."/>
            <person name="Jarett J.K."/>
            <person name="Geller-Mcgrath D.E."/>
            <person name="Sieber C.M."/>
            <person name="Emerson J.B."/>
            <person name="Anantharaman K."/>
            <person name="Thomas B.C."/>
            <person name="Malmstrom R."/>
            <person name="Stieglmeier M."/>
            <person name="Klingl A."/>
            <person name="Woyke T."/>
            <person name="Ryan C.M."/>
            <person name="Banfield J.F."/>
        </authorList>
    </citation>
    <scope>NUCLEOTIDE SEQUENCE [LARGE SCALE GENOMIC DNA]</scope>
    <source>
        <strain evidence="6">CG10_big_fil_rev_8_21_14_0_10_42_12</strain>
    </source>
</reference>
<evidence type="ECO:0000313" key="7">
    <source>
        <dbReference type="Proteomes" id="UP000231333"/>
    </source>
</evidence>
<dbReference type="InterPro" id="IPR036509">
    <property type="entry name" value="Met_Sox_Rdtase_MsrA_sf"/>
</dbReference>
<dbReference type="SUPFAM" id="SSF55068">
    <property type="entry name" value="Peptide methionine sulfoxide reductase"/>
    <property type="match status" value="1"/>
</dbReference>
<dbReference type="NCBIfam" id="TIGR00401">
    <property type="entry name" value="msrA"/>
    <property type="match status" value="1"/>
</dbReference>
<comment type="function">
    <text evidence="4">Has an important function as a repair enzyme for proteins that have been inactivated by oxidation. Catalyzes the reversible oxidation-reduction of methionine sulfoxide in proteins to methionine.</text>
</comment>
<comment type="catalytic activity">
    <reaction evidence="2 4">
        <text>L-methionyl-[protein] + [thioredoxin]-disulfide + H2O = L-methionyl-(S)-S-oxide-[protein] + [thioredoxin]-dithiol</text>
        <dbReference type="Rhea" id="RHEA:14217"/>
        <dbReference type="Rhea" id="RHEA-COMP:10698"/>
        <dbReference type="Rhea" id="RHEA-COMP:10700"/>
        <dbReference type="Rhea" id="RHEA-COMP:12313"/>
        <dbReference type="Rhea" id="RHEA-COMP:12315"/>
        <dbReference type="ChEBI" id="CHEBI:15377"/>
        <dbReference type="ChEBI" id="CHEBI:16044"/>
        <dbReference type="ChEBI" id="CHEBI:29950"/>
        <dbReference type="ChEBI" id="CHEBI:44120"/>
        <dbReference type="ChEBI" id="CHEBI:50058"/>
        <dbReference type="EC" id="1.8.4.11"/>
    </reaction>
</comment>
<evidence type="ECO:0000256" key="1">
    <source>
        <dbReference type="ARBA" id="ARBA00023002"/>
    </source>
</evidence>
<feature type="active site" evidence="4">
    <location>
        <position position="13"/>
    </location>
</feature>
<keyword evidence="1 4" id="KW-0560">Oxidoreductase</keyword>
<name>A0A2H0QWK3_9BACT</name>
<dbReference type="EMBL" id="PCXL01000013">
    <property type="protein sequence ID" value="PIR37985.1"/>
    <property type="molecule type" value="Genomic_DNA"/>
</dbReference>
<comment type="similarity">
    <text evidence="4">Belongs to the MsrA Met sulfoxide reductase family.</text>
</comment>
<accession>A0A2H0QWK3</accession>
<dbReference type="GO" id="GO:0008113">
    <property type="term" value="F:peptide-methionine (S)-S-oxide reductase activity"/>
    <property type="evidence" value="ECO:0007669"/>
    <property type="project" value="UniProtKB-UniRule"/>
</dbReference>
<dbReference type="GO" id="GO:0033744">
    <property type="term" value="F:L-methionine:thioredoxin-disulfide S-oxidoreductase activity"/>
    <property type="evidence" value="ECO:0007669"/>
    <property type="project" value="RHEA"/>
</dbReference>
<gene>
    <name evidence="4 6" type="primary">msrA</name>
    <name evidence="6" type="ORF">COV34_02770</name>
</gene>
<evidence type="ECO:0000256" key="3">
    <source>
        <dbReference type="ARBA" id="ARBA00048782"/>
    </source>
</evidence>
<evidence type="ECO:0000313" key="6">
    <source>
        <dbReference type="EMBL" id="PIR37985.1"/>
    </source>
</evidence>